<protein>
    <submittedName>
        <fullName evidence="2">Uncharacterized protein</fullName>
    </submittedName>
</protein>
<dbReference type="STRING" id="883161.HMPREF9306_00373"/>
<reference evidence="2 3" key="1">
    <citation type="submission" date="2013-04" db="EMBL/GenBank/DDBJ databases">
        <title>The Genome Sequence of Propionimicrobium lymphophilum ACS-093-V-SCH5.</title>
        <authorList>
            <consortium name="The Broad Institute Genomics Platform"/>
            <person name="Earl A."/>
            <person name="Ward D."/>
            <person name="Feldgarden M."/>
            <person name="Gevers D."/>
            <person name="Saerens B."/>
            <person name="Vaneechoutte M."/>
            <person name="Walker B."/>
            <person name="Young S."/>
            <person name="Zeng Q."/>
            <person name="Gargeya S."/>
            <person name="Fitzgerald M."/>
            <person name="Haas B."/>
            <person name="Abouelleil A."/>
            <person name="Allen A.W."/>
            <person name="Alvarado L."/>
            <person name="Arachchi H.M."/>
            <person name="Berlin A.M."/>
            <person name="Chapman S.B."/>
            <person name="Gainer-Dewar J."/>
            <person name="Goldberg J."/>
            <person name="Griggs A."/>
            <person name="Gujja S."/>
            <person name="Hansen M."/>
            <person name="Howarth C."/>
            <person name="Imamovic A."/>
            <person name="Ireland A."/>
            <person name="Larimer J."/>
            <person name="McCowan C."/>
            <person name="Murphy C."/>
            <person name="Pearson M."/>
            <person name="Poon T.W."/>
            <person name="Priest M."/>
            <person name="Roberts A."/>
            <person name="Saif S."/>
            <person name="Shea T."/>
            <person name="Sisk P."/>
            <person name="Sykes S."/>
            <person name="Wortman J."/>
            <person name="Nusbaum C."/>
            <person name="Birren B."/>
        </authorList>
    </citation>
    <scope>NUCLEOTIDE SEQUENCE [LARGE SCALE GENOMIC DNA]</scope>
    <source>
        <strain evidence="2 3">ACS-093-V-SCH5</strain>
    </source>
</reference>
<proteinExistence type="predicted"/>
<keyword evidence="1" id="KW-0812">Transmembrane</keyword>
<evidence type="ECO:0000256" key="1">
    <source>
        <dbReference type="SAM" id="Phobius"/>
    </source>
</evidence>
<keyword evidence="3" id="KW-1185">Reference proteome</keyword>
<keyword evidence="1" id="KW-0472">Membrane</keyword>
<feature type="transmembrane region" description="Helical" evidence="1">
    <location>
        <begin position="7"/>
        <end position="26"/>
    </location>
</feature>
<sequence length="52" mass="5845">MKPRLTAFVKALILICVLALFIAGVWLLLGLIFSWMLAPLIYLLALIIYTIP</sequence>
<keyword evidence="1" id="KW-1133">Transmembrane helix</keyword>
<name>S2W1G5_9ACTN</name>
<organism evidence="2 3">
    <name type="scientific">Propionimicrobium lymphophilum ACS-093-V-SCH5</name>
    <dbReference type="NCBI Taxonomy" id="883161"/>
    <lineage>
        <taxon>Bacteria</taxon>
        <taxon>Bacillati</taxon>
        <taxon>Actinomycetota</taxon>
        <taxon>Actinomycetes</taxon>
        <taxon>Propionibacteriales</taxon>
        <taxon>Propionibacteriaceae</taxon>
        <taxon>Propionimicrobium</taxon>
    </lineage>
</organism>
<evidence type="ECO:0000313" key="3">
    <source>
        <dbReference type="Proteomes" id="UP000014417"/>
    </source>
</evidence>
<dbReference type="HOGENOM" id="CLU_3083490_0_0_11"/>
<dbReference type="EMBL" id="AGZR01000004">
    <property type="protein sequence ID" value="EPD33618.1"/>
    <property type="molecule type" value="Genomic_DNA"/>
</dbReference>
<dbReference type="AlphaFoldDB" id="S2W1G5"/>
<comment type="caution">
    <text evidence="2">The sequence shown here is derived from an EMBL/GenBank/DDBJ whole genome shotgun (WGS) entry which is preliminary data.</text>
</comment>
<gene>
    <name evidence="2" type="ORF">HMPREF9306_00373</name>
</gene>
<dbReference type="Proteomes" id="UP000014417">
    <property type="component" value="Unassembled WGS sequence"/>
</dbReference>
<feature type="transmembrane region" description="Helical" evidence="1">
    <location>
        <begin position="32"/>
        <end position="51"/>
    </location>
</feature>
<accession>S2W1G5</accession>
<evidence type="ECO:0000313" key="2">
    <source>
        <dbReference type="EMBL" id="EPD33618.1"/>
    </source>
</evidence>